<keyword evidence="2 3" id="KW-0694">RNA-binding</keyword>
<evidence type="ECO:0000256" key="1">
    <source>
        <dbReference type="ARBA" id="ARBA00022737"/>
    </source>
</evidence>
<evidence type="ECO:0000259" key="5">
    <source>
        <dbReference type="PROSITE" id="PS50102"/>
    </source>
</evidence>
<accession>A0AAW0VR21</accession>
<evidence type="ECO:0000313" key="6">
    <source>
        <dbReference type="EMBL" id="KAK8719281.1"/>
    </source>
</evidence>
<gene>
    <name evidence="6" type="ORF">OTU49_014131</name>
</gene>
<evidence type="ECO:0000256" key="3">
    <source>
        <dbReference type="PROSITE-ProRule" id="PRU00176"/>
    </source>
</evidence>
<evidence type="ECO:0000256" key="2">
    <source>
        <dbReference type="ARBA" id="ARBA00022884"/>
    </source>
</evidence>
<dbReference type="Proteomes" id="UP001445076">
    <property type="component" value="Unassembled WGS sequence"/>
</dbReference>
<dbReference type="InterPro" id="IPR000504">
    <property type="entry name" value="RRM_dom"/>
</dbReference>
<keyword evidence="1" id="KW-0677">Repeat</keyword>
<feature type="non-terminal residue" evidence="6">
    <location>
        <position position="785"/>
    </location>
</feature>
<dbReference type="SMART" id="SM00360">
    <property type="entry name" value="RRM"/>
    <property type="match status" value="3"/>
</dbReference>
<feature type="domain" description="RRM" evidence="5">
    <location>
        <begin position="219"/>
        <end position="300"/>
    </location>
</feature>
<proteinExistence type="predicted"/>
<dbReference type="GO" id="GO:0003723">
    <property type="term" value="F:RNA binding"/>
    <property type="evidence" value="ECO:0007669"/>
    <property type="project" value="UniProtKB-UniRule"/>
</dbReference>
<keyword evidence="7" id="KW-1185">Reference proteome</keyword>
<feature type="compositionally biased region" description="Polar residues" evidence="4">
    <location>
        <begin position="312"/>
        <end position="325"/>
    </location>
</feature>
<dbReference type="CDD" id="cd00590">
    <property type="entry name" value="RRM_SF"/>
    <property type="match status" value="3"/>
</dbReference>
<sequence>MADATVTTGHPVLASKPVVAGTTVTTGHPVLDSKPVMAGATVTTGHPVVDSKPVMAGTTVTTGHPVVASKPLMAATTVTTGHPEVVSKPVIAGTTVTTGHPMVVSKPVMAGTTVTTGHPVVASKPVMAGTTVTTGHPEVASKPMIAGTTVTTRHPMVASKPVMAGTTVTTGHPVVASKPVMARKTVTTAPPASKPVVAGTTDVTTGTCGNSGYKETENFTVFISNIPYECHYHDMKRMFEQCGSLIKFTMPRGENGHRGYAFAQYENNISYAKALMLNGHKVSGSEGENPRRLNVVHSKTTSMIHSPKTPADHSQNTSVDHSQNTRVDHSRNENNISYAEALKVTRHDVSGSLGENPRRLNVVHSKNTTGTTVTTSNPVVASKPLMAGTTVTTGHPVEASKPVTASTTVTTGHPVVASKPVMAGATVTTGHPVVASKPVTASTTVTTAPPVSKPVVAGTTDVTTGTCGNSGSKETENFTVFISNIPHECHYHDMKRMFEQCGSLIKFTMPRGDNGRRGYAFALYENNISYAKALMLNGHEVSGSEGENPRRLNVVPSKNTTGTTVTTGHPVVASKPVIAGATVTSGHPVVASKSVMARKTVITTPPANKPVVARTTDVTTGTCGNSLSKETENFTVFISNIPHECHYDKMKRMFEQCGSLIKFTMPRGDNGRRGYAFAQYENNIAYAKALMLNGHEVSGSKGENPRRLNVVPSKTTSPKIPEDQSQNTPVDHPHITPVDHPHITPVDHPHITPVDHPHITPVVHSEEPFKTRVIYNQNRFIGSTP</sequence>
<feature type="domain" description="RRM" evidence="5">
    <location>
        <begin position="634"/>
        <end position="715"/>
    </location>
</feature>
<evidence type="ECO:0000313" key="7">
    <source>
        <dbReference type="Proteomes" id="UP001445076"/>
    </source>
</evidence>
<dbReference type="PROSITE" id="PS50102">
    <property type="entry name" value="RRM"/>
    <property type="match status" value="3"/>
</dbReference>
<reference evidence="6 7" key="1">
    <citation type="journal article" date="2024" name="BMC Genomics">
        <title>Genome assembly of redclaw crayfish (Cherax quadricarinatus) provides insights into its immune adaptation and hypoxia tolerance.</title>
        <authorList>
            <person name="Liu Z."/>
            <person name="Zheng J."/>
            <person name="Li H."/>
            <person name="Fang K."/>
            <person name="Wang S."/>
            <person name="He J."/>
            <person name="Zhou D."/>
            <person name="Weng S."/>
            <person name="Chi M."/>
            <person name="Gu Z."/>
            <person name="He J."/>
            <person name="Li F."/>
            <person name="Wang M."/>
        </authorList>
    </citation>
    <scope>NUCLEOTIDE SEQUENCE [LARGE SCALE GENOMIC DNA]</scope>
    <source>
        <strain evidence="6">ZL_2023a</strain>
    </source>
</reference>
<comment type="caution">
    <text evidence="6">The sequence shown here is derived from an EMBL/GenBank/DDBJ whole genome shotgun (WGS) entry which is preliminary data.</text>
</comment>
<dbReference type="SUPFAM" id="SSF54928">
    <property type="entry name" value="RNA-binding domain, RBD"/>
    <property type="match status" value="3"/>
</dbReference>
<name>A0AAW0VR21_CHEQU</name>
<dbReference type="EMBL" id="JARKIK010002546">
    <property type="protein sequence ID" value="KAK8719281.1"/>
    <property type="molecule type" value="Genomic_DNA"/>
</dbReference>
<dbReference type="Pfam" id="PF00076">
    <property type="entry name" value="RRM_1"/>
    <property type="match status" value="3"/>
</dbReference>
<feature type="domain" description="RRM" evidence="5">
    <location>
        <begin position="478"/>
        <end position="559"/>
    </location>
</feature>
<dbReference type="InterPro" id="IPR012677">
    <property type="entry name" value="Nucleotide-bd_a/b_plait_sf"/>
</dbReference>
<feature type="region of interest" description="Disordered" evidence="4">
    <location>
        <begin position="697"/>
        <end position="730"/>
    </location>
</feature>
<organism evidence="6 7">
    <name type="scientific">Cherax quadricarinatus</name>
    <name type="common">Australian red claw crayfish</name>
    <dbReference type="NCBI Taxonomy" id="27406"/>
    <lineage>
        <taxon>Eukaryota</taxon>
        <taxon>Metazoa</taxon>
        <taxon>Ecdysozoa</taxon>
        <taxon>Arthropoda</taxon>
        <taxon>Crustacea</taxon>
        <taxon>Multicrustacea</taxon>
        <taxon>Malacostraca</taxon>
        <taxon>Eumalacostraca</taxon>
        <taxon>Eucarida</taxon>
        <taxon>Decapoda</taxon>
        <taxon>Pleocyemata</taxon>
        <taxon>Astacidea</taxon>
        <taxon>Parastacoidea</taxon>
        <taxon>Parastacidae</taxon>
        <taxon>Cherax</taxon>
    </lineage>
</organism>
<evidence type="ECO:0000256" key="4">
    <source>
        <dbReference type="SAM" id="MobiDB-lite"/>
    </source>
</evidence>
<dbReference type="InterPro" id="IPR035979">
    <property type="entry name" value="RBD_domain_sf"/>
</dbReference>
<feature type="compositionally biased region" description="Polar residues" evidence="4">
    <location>
        <begin position="712"/>
        <end position="729"/>
    </location>
</feature>
<protein>
    <recommendedName>
        <fullName evidence="5">RRM domain-containing protein</fullName>
    </recommendedName>
</protein>
<feature type="region of interest" description="Disordered" evidence="4">
    <location>
        <begin position="541"/>
        <end position="567"/>
    </location>
</feature>
<dbReference type="PANTHER" id="PTHR24012">
    <property type="entry name" value="RNA BINDING PROTEIN"/>
    <property type="match status" value="1"/>
</dbReference>
<dbReference type="Gene3D" id="3.30.70.330">
    <property type="match status" value="3"/>
</dbReference>
<dbReference type="AlphaFoldDB" id="A0AAW0VR21"/>
<feature type="region of interest" description="Disordered" evidence="4">
    <location>
        <begin position="302"/>
        <end position="330"/>
    </location>
</feature>